<dbReference type="InterPro" id="IPR027417">
    <property type="entry name" value="P-loop_NTPase"/>
</dbReference>
<dbReference type="SUPFAM" id="SSF52540">
    <property type="entry name" value="P-loop containing nucleoside triphosphate hydrolases"/>
    <property type="match status" value="1"/>
</dbReference>
<accession>A0A210QL33</accession>
<feature type="binding site" evidence="6">
    <location>
        <position position="29"/>
    </location>
    <ligand>
        <name>Mg(2+)</name>
        <dbReference type="ChEBI" id="CHEBI:18420"/>
    </ligand>
</feature>
<keyword evidence="6" id="KW-0479">Metal-binding</keyword>
<sequence length="187" mass="20809">MGCNQSDTSYTGGRSLRLIMAGLDGSGKTTILYQLLHRNFFTTTQTLGFNVETIQHRGDELTVWDMGGHKSIRGLWKHYLFQAQGIIFVVDSSSRERLPEARDVLQTLLRHRELDHVPVVILANKRDKPDVLTERALLDGLGLYDVTGRLCTIQCTCAVTGDGLMKAIDNIVNFSKRAQENSASKSA</sequence>
<evidence type="ECO:0000313" key="9">
    <source>
        <dbReference type="Proteomes" id="UP000242188"/>
    </source>
</evidence>
<dbReference type="Proteomes" id="UP000242188">
    <property type="component" value="Unassembled WGS sequence"/>
</dbReference>
<proteinExistence type="inferred from homology"/>
<feature type="binding site" evidence="5">
    <location>
        <begin position="124"/>
        <end position="127"/>
    </location>
    <ligand>
        <name>GTP</name>
        <dbReference type="ChEBI" id="CHEBI:37565"/>
    </ligand>
</feature>
<organism evidence="8 9">
    <name type="scientific">Mizuhopecten yessoensis</name>
    <name type="common">Japanese scallop</name>
    <name type="synonym">Patinopecten yessoensis</name>
    <dbReference type="NCBI Taxonomy" id="6573"/>
    <lineage>
        <taxon>Eukaryota</taxon>
        <taxon>Metazoa</taxon>
        <taxon>Spiralia</taxon>
        <taxon>Lophotrochozoa</taxon>
        <taxon>Mollusca</taxon>
        <taxon>Bivalvia</taxon>
        <taxon>Autobranchia</taxon>
        <taxon>Pteriomorphia</taxon>
        <taxon>Pectinida</taxon>
        <taxon>Pectinoidea</taxon>
        <taxon>Pectinidae</taxon>
        <taxon>Mizuhopecten</taxon>
    </lineage>
</organism>
<dbReference type="EMBL" id="NEDP02003109">
    <property type="protein sequence ID" value="OWF49435.1"/>
    <property type="molecule type" value="Genomic_DNA"/>
</dbReference>
<comment type="caution">
    <text evidence="8">The sequence shown here is derived from an EMBL/GenBank/DDBJ whole genome shotgun (WGS) entry which is preliminary data.</text>
</comment>
<dbReference type="GO" id="GO:0046872">
    <property type="term" value="F:metal ion binding"/>
    <property type="evidence" value="ECO:0007669"/>
    <property type="project" value="UniProtKB-KW"/>
</dbReference>
<dbReference type="SMART" id="SM00177">
    <property type="entry name" value="ARF"/>
    <property type="match status" value="1"/>
</dbReference>
<evidence type="ECO:0000256" key="3">
    <source>
        <dbReference type="ARBA" id="ARBA00022741"/>
    </source>
</evidence>
<dbReference type="InterPro" id="IPR006689">
    <property type="entry name" value="Small_GTPase_ARF/SAR"/>
</dbReference>
<evidence type="ECO:0000256" key="6">
    <source>
        <dbReference type="PIRSR" id="PIRSR606689-2"/>
    </source>
</evidence>
<keyword evidence="6" id="KW-0460">Magnesium</keyword>
<name>A0A210QL33_MIZYE</name>
<dbReference type="STRING" id="6573.A0A210QL33"/>
<dbReference type="InterPro" id="IPR024156">
    <property type="entry name" value="Small_GTPase_ARF"/>
</dbReference>
<gene>
    <name evidence="8" type="ORF">KP79_PYT19460</name>
</gene>
<dbReference type="NCBIfam" id="TIGR00231">
    <property type="entry name" value="small_GTP"/>
    <property type="match status" value="1"/>
</dbReference>
<evidence type="ECO:0000256" key="5">
    <source>
        <dbReference type="PIRSR" id="PIRSR606689-1"/>
    </source>
</evidence>
<keyword evidence="9" id="KW-1185">Reference proteome</keyword>
<dbReference type="GO" id="GO:0005525">
    <property type="term" value="F:GTP binding"/>
    <property type="evidence" value="ECO:0007669"/>
    <property type="project" value="UniProtKB-KW"/>
</dbReference>
<dbReference type="InterPro" id="IPR005225">
    <property type="entry name" value="Small_GTP-bd"/>
</dbReference>
<dbReference type="GO" id="GO:0003924">
    <property type="term" value="F:GTPase activity"/>
    <property type="evidence" value="ECO:0007669"/>
    <property type="project" value="InterPro"/>
</dbReference>
<dbReference type="AlphaFoldDB" id="A0A210QL33"/>
<evidence type="ECO:0000256" key="1">
    <source>
        <dbReference type="ARBA" id="ARBA00010290"/>
    </source>
</evidence>
<reference evidence="8 9" key="1">
    <citation type="journal article" date="2017" name="Nat. Ecol. Evol.">
        <title>Scallop genome provides insights into evolution of bilaterian karyotype and development.</title>
        <authorList>
            <person name="Wang S."/>
            <person name="Zhang J."/>
            <person name="Jiao W."/>
            <person name="Li J."/>
            <person name="Xun X."/>
            <person name="Sun Y."/>
            <person name="Guo X."/>
            <person name="Huan P."/>
            <person name="Dong B."/>
            <person name="Zhang L."/>
            <person name="Hu X."/>
            <person name="Sun X."/>
            <person name="Wang J."/>
            <person name="Zhao C."/>
            <person name="Wang Y."/>
            <person name="Wang D."/>
            <person name="Huang X."/>
            <person name="Wang R."/>
            <person name="Lv J."/>
            <person name="Li Y."/>
            <person name="Zhang Z."/>
            <person name="Liu B."/>
            <person name="Lu W."/>
            <person name="Hui Y."/>
            <person name="Liang J."/>
            <person name="Zhou Z."/>
            <person name="Hou R."/>
            <person name="Li X."/>
            <person name="Liu Y."/>
            <person name="Li H."/>
            <person name="Ning X."/>
            <person name="Lin Y."/>
            <person name="Zhao L."/>
            <person name="Xing Q."/>
            <person name="Dou J."/>
            <person name="Li Y."/>
            <person name="Mao J."/>
            <person name="Guo H."/>
            <person name="Dou H."/>
            <person name="Li T."/>
            <person name="Mu C."/>
            <person name="Jiang W."/>
            <person name="Fu Q."/>
            <person name="Fu X."/>
            <person name="Miao Y."/>
            <person name="Liu J."/>
            <person name="Yu Q."/>
            <person name="Li R."/>
            <person name="Liao H."/>
            <person name="Li X."/>
            <person name="Kong Y."/>
            <person name="Jiang Z."/>
            <person name="Chourrout D."/>
            <person name="Li R."/>
            <person name="Bao Z."/>
        </authorList>
    </citation>
    <scope>NUCLEOTIDE SEQUENCE [LARGE SCALE GENOMIC DNA]</scope>
    <source>
        <strain evidence="8 9">PY_sf001</strain>
    </source>
</reference>
<dbReference type="CDD" id="cd00878">
    <property type="entry name" value="Arf_Arl"/>
    <property type="match status" value="1"/>
</dbReference>
<feature type="binding site" evidence="5">
    <location>
        <position position="68"/>
    </location>
    <ligand>
        <name>GTP</name>
        <dbReference type="ChEBI" id="CHEBI:37565"/>
    </ligand>
</feature>
<dbReference type="PANTHER" id="PTHR11711">
    <property type="entry name" value="ADP RIBOSYLATION FACTOR-RELATED"/>
    <property type="match status" value="1"/>
</dbReference>
<dbReference type="SMART" id="SM00175">
    <property type="entry name" value="RAB"/>
    <property type="match status" value="1"/>
</dbReference>
<dbReference type="FunFam" id="3.40.50.300:FF:001166">
    <property type="entry name" value="ADP-ribosylation factor D"/>
    <property type="match status" value="1"/>
</dbReference>
<keyword evidence="3 5" id="KW-0547">Nucleotide-binding</keyword>
<dbReference type="OrthoDB" id="41266at2759"/>
<comment type="similarity">
    <text evidence="1 7">Belongs to the small GTPase superfamily. Arf family.</text>
</comment>
<dbReference type="PROSITE" id="PS51417">
    <property type="entry name" value="ARF"/>
    <property type="match status" value="1"/>
</dbReference>
<feature type="binding site" evidence="6">
    <location>
        <position position="46"/>
    </location>
    <ligand>
        <name>Mg(2+)</name>
        <dbReference type="ChEBI" id="CHEBI:18420"/>
    </ligand>
</feature>
<feature type="binding site" evidence="5">
    <location>
        <begin position="22"/>
        <end position="29"/>
    </location>
    <ligand>
        <name>GTP</name>
        <dbReference type="ChEBI" id="CHEBI:37565"/>
    </ligand>
</feature>
<evidence type="ECO:0000256" key="7">
    <source>
        <dbReference type="RuleBase" id="RU003925"/>
    </source>
</evidence>
<dbReference type="Gene3D" id="3.40.50.300">
    <property type="entry name" value="P-loop containing nucleotide triphosphate hydrolases"/>
    <property type="match status" value="1"/>
</dbReference>
<protein>
    <recommendedName>
        <fullName evidence="2">ADP-ribosylation factor-like protein 6</fullName>
    </recommendedName>
</protein>
<keyword evidence="4 5" id="KW-0342">GTP-binding</keyword>
<dbReference type="PRINTS" id="PR00328">
    <property type="entry name" value="SAR1GTPBP"/>
</dbReference>
<evidence type="ECO:0000256" key="2">
    <source>
        <dbReference type="ARBA" id="ARBA00019766"/>
    </source>
</evidence>
<dbReference type="Pfam" id="PF00025">
    <property type="entry name" value="Arf"/>
    <property type="match status" value="1"/>
</dbReference>
<evidence type="ECO:0000256" key="4">
    <source>
        <dbReference type="ARBA" id="ARBA00023134"/>
    </source>
</evidence>
<evidence type="ECO:0000313" key="8">
    <source>
        <dbReference type="EMBL" id="OWF49435.1"/>
    </source>
</evidence>
<dbReference type="SMART" id="SM00178">
    <property type="entry name" value="SAR"/>
    <property type="match status" value="1"/>
</dbReference>